<dbReference type="EMBL" id="JAEFBJ010000009">
    <property type="protein sequence ID" value="KAG7575038.1"/>
    <property type="molecule type" value="Genomic_DNA"/>
</dbReference>
<name>A0A8T2AMG1_ARASU</name>
<dbReference type="AlphaFoldDB" id="A0A8T2AMG1"/>
<dbReference type="PROSITE" id="PS51375">
    <property type="entry name" value="PPR"/>
    <property type="match status" value="2"/>
</dbReference>
<proteinExistence type="predicted"/>
<dbReference type="Pfam" id="PF01535">
    <property type="entry name" value="PPR"/>
    <property type="match status" value="3"/>
</dbReference>
<dbReference type="Pfam" id="PF00022">
    <property type="entry name" value="Actin"/>
    <property type="match status" value="1"/>
</dbReference>
<dbReference type="Pfam" id="PF12854">
    <property type="entry name" value="PPR_1"/>
    <property type="match status" value="2"/>
</dbReference>
<keyword evidence="3" id="KW-1185">Reference proteome</keyword>
<accession>A0A8T2AMG1</accession>
<evidence type="ECO:0000313" key="3">
    <source>
        <dbReference type="Proteomes" id="UP000694251"/>
    </source>
</evidence>
<dbReference type="NCBIfam" id="TIGR00756">
    <property type="entry name" value="PPR"/>
    <property type="match status" value="2"/>
</dbReference>
<dbReference type="Proteomes" id="UP000694251">
    <property type="component" value="Chromosome 9"/>
</dbReference>
<dbReference type="PANTHER" id="PTHR47937">
    <property type="entry name" value="PLASTID TRANSCRIPTIONALLY ACTIVE CHROMOSOME 2-LIKE PROTEIN"/>
    <property type="match status" value="1"/>
</dbReference>
<reference evidence="2 3" key="1">
    <citation type="submission" date="2020-12" db="EMBL/GenBank/DDBJ databases">
        <title>Concerted genomic and epigenomic changes stabilize Arabidopsis allopolyploids.</title>
        <authorList>
            <person name="Chen Z."/>
        </authorList>
    </citation>
    <scope>NUCLEOTIDE SEQUENCE [LARGE SCALE GENOMIC DNA]</scope>
    <source>
        <strain evidence="2">As9502</strain>
        <tissue evidence="2">Leaf</tissue>
    </source>
</reference>
<dbReference type="PANTHER" id="PTHR47937:SF3">
    <property type="entry name" value="PENTACOTRIPEPTIDE-REPEAT REGION OF PRORP DOMAIN-CONTAINING PROTEIN"/>
    <property type="match status" value="1"/>
</dbReference>
<organism evidence="2 3">
    <name type="scientific">Arabidopsis suecica</name>
    <name type="common">Swedish thale-cress</name>
    <name type="synonym">Cardaminopsis suecica</name>
    <dbReference type="NCBI Taxonomy" id="45249"/>
    <lineage>
        <taxon>Eukaryota</taxon>
        <taxon>Viridiplantae</taxon>
        <taxon>Streptophyta</taxon>
        <taxon>Embryophyta</taxon>
        <taxon>Tracheophyta</taxon>
        <taxon>Spermatophyta</taxon>
        <taxon>Magnoliopsida</taxon>
        <taxon>eudicotyledons</taxon>
        <taxon>Gunneridae</taxon>
        <taxon>Pentapetalae</taxon>
        <taxon>rosids</taxon>
        <taxon>malvids</taxon>
        <taxon>Brassicales</taxon>
        <taxon>Brassicaceae</taxon>
        <taxon>Camelineae</taxon>
        <taxon>Arabidopsis</taxon>
    </lineage>
</organism>
<evidence type="ECO:0000256" key="1">
    <source>
        <dbReference type="PROSITE-ProRule" id="PRU00708"/>
    </source>
</evidence>
<feature type="repeat" description="PPR" evidence="1">
    <location>
        <begin position="134"/>
        <end position="168"/>
    </location>
</feature>
<sequence length="518" mass="58852">MFLRRIILGLSKSSSPISNHNFCTAAATVARYPLGKDIWDLTDELIEEVKPECISLVTGRPLSLRYRVETMIELTDLDGAAELARLAVLKKLRGRPDAVLVCNAVIGAMCDEKRYFDGISLFHYFFNVSNMVPNIASFNLVIKALCDQGRFDDALQLYRHAAPFGADRQTYRLLAEALVKAYDPDEAYNFLDITDAEDDDMLTVILLRGHLAIEDVDDHSQDEWLDWYKGKKAFDWVATTFVDYWFKHGKDEKAIKCYRLIPQGKCLCTTTGNNLLTILLSNGKKTEAWELFNKMMKTNCLDSETVNVMVDECFKKGEFKEAMETFNKSQEGKRMARCYSNTVARLCEHGMVSEAEGLFEEMSSYKDLSPDVATFRSMIGGYVRAGRVDDALKTSKKLALLNVRKKKFPCKDYVHQLRLITELVGSPDNSSLGFLRSDYARRYVRSIHLSVRYCSRIHLKMHGLLTGLVIDSGDGVTHVVPVVDGYSFPHLTKRMNVAGRHITAYLVHLLSRRRYAIE</sequence>
<dbReference type="InterPro" id="IPR004000">
    <property type="entry name" value="Actin"/>
</dbReference>
<dbReference type="InterPro" id="IPR052308">
    <property type="entry name" value="PPR_domain-containing"/>
</dbReference>
<protein>
    <submittedName>
        <fullName evidence="2">Pentatricopeptide repeat</fullName>
    </submittedName>
</protein>
<gene>
    <name evidence="2" type="ORF">ISN44_As09g031790</name>
</gene>
<dbReference type="OrthoDB" id="1058874at2759"/>
<dbReference type="InterPro" id="IPR002885">
    <property type="entry name" value="PPR_rpt"/>
</dbReference>
<evidence type="ECO:0000313" key="2">
    <source>
        <dbReference type="EMBL" id="KAG7575038.1"/>
    </source>
</evidence>
<feature type="repeat" description="PPR" evidence="1">
    <location>
        <begin position="371"/>
        <end position="405"/>
    </location>
</feature>
<comment type="caution">
    <text evidence="2">The sequence shown here is derived from an EMBL/GenBank/DDBJ whole genome shotgun (WGS) entry which is preliminary data.</text>
</comment>